<dbReference type="InterPro" id="IPR051604">
    <property type="entry name" value="Ergot_Alk_Oxidoreductase"/>
</dbReference>
<comment type="caution">
    <text evidence="2">The sequence shown here is derived from an EMBL/GenBank/DDBJ whole genome shotgun (WGS) entry which is preliminary data.</text>
</comment>
<dbReference type="InterPro" id="IPR036291">
    <property type="entry name" value="NAD(P)-bd_dom_sf"/>
</dbReference>
<dbReference type="Proteomes" id="UP000037432">
    <property type="component" value="Unassembled WGS sequence"/>
</dbReference>
<dbReference type="SUPFAM" id="SSF51735">
    <property type="entry name" value="NAD(P)-binding Rossmann-fold domains"/>
    <property type="match status" value="1"/>
</dbReference>
<gene>
    <name evidence="2" type="ORF">ACM01_02890</name>
</gene>
<name>A0A0J7ZNU1_STRVR</name>
<accession>A0A0J7ZNU1</accession>
<dbReference type="PATRIC" id="fig|1938.3.peg.180"/>
<dbReference type="Pfam" id="PF13460">
    <property type="entry name" value="NAD_binding_10"/>
    <property type="match status" value="1"/>
</dbReference>
<proteinExistence type="predicted"/>
<protein>
    <submittedName>
        <fullName evidence="2">Hydroxylase</fullName>
    </submittedName>
</protein>
<reference evidence="2 3" key="1">
    <citation type="submission" date="2015-06" db="EMBL/GenBank/DDBJ databases">
        <authorList>
            <person name="Ju K.-S."/>
            <person name="Doroghazi J.R."/>
            <person name="Metcalf W.W."/>
        </authorList>
    </citation>
    <scope>NUCLEOTIDE SEQUENCE [LARGE SCALE GENOMIC DNA]</scope>
    <source>
        <strain evidence="2 3">NRRL 3414</strain>
    </source>
</reference>
<evidence type="ECO:0000313" key="3">
    <source>
        <dbReference type="Proteomes" id="UP000037432"/>
    </source>
</evidence>
<dbReference type="Gene3D" id="3.40.50.720">
    <property type="entry name" value="NAD(P)-binding Rossmann-like Domain"/>
    <property type="match status" value="1"/>
</dbReference>
<feature type="domain" description="NAD(P)-binding" evidence="1">
    <location>
        <begin position="17"/>
        <end position="216"/>
    </location>
</feature>
<sequence>MTERNPILITGAGGQVGGVSRVMVDMLLEQGHPVRAFVRRDDERAQSLREAGAEVFVGDLLKLADVAAALKGVRRIYFSMSAQPYYADALTLMAAAARAQGDIEAFVHLSNYEQSYMTLEKMTTPDEERRSWLGGLVTDWSPQQRAHWVCEQVLDWSGLPTVNVRATTFAESPHLTWMQLGPLSNGELRLPYGNQRLAPIAVHDLAEVCVKILVDPAPHISKSYALTGPELKDMYGFAEDYAAALGRQVTYIPEEVEAWNETFIDETLLQEALGDPAAARHVAAHLRIQARLIAGGRYDVLSDQLETLLGRPPRTMRWALQNNARLREPAVAPNH</sequence>
<dbReference type="AlphaFoldDB" id="A0A0J7ZNU1"/>
<dbReference type="EMBL" id="LFNT01000002">
    <property type="protein sequence ID" value="KMS76803.1"/>
    <property type="molecule type" value="Genomic_DNA"/>
</dbReference>
<dbReference type="PANTHER" id="PTHR43162">
    <property type="match status" value="1"/>
</dbReference>
<dbReference type="RefSeq" id="WP_199830161.1">
    <property type="nucleotide sequence ID" value="NZ_LFNT01000002.1"/>
</dbReference>
<organism evidence="2 3">
    <name type="scientific">Streptomyces viridochromogenes</name>
    <dbReference type="NCBI Taxonomy" id="1938"/>
    <lineage>
        <taxon>Bacteria</taxon>
        <taxon>Bacillati</taxon>
        <taxon>Actinomycetota</taxon>
        <taxon>Actinomycetes</taxon>
        <taxon>Kitasatosporales</taxon>
        <taxon>Streptomycetaceae</taxon>
        <taxon>Streptomyces</taxon>
    </lineage>
</organism>
<dbReference type="InterPro" id="IPR016040">
    <property type="entry name" value="NAD(P)-bd_dom"/>
</dbReference>
<evidence type="ECO:0000313" key="2">
    <source>
        <dbReference type="EMBL" id="KMS76803.1"/>
    </source>
</evidence>
<evidence type="ECO:0000259" key="1">
    <source>
        <dbReference type="Pfam" id="PF13460"/>
    </source>
</evidence>
<dbReference type="PANTHER" id="PTHR43162:SF1">
    <property type="entry name" value="PRESTALK A DIFFERENTIATION PROTEIN A"/>
    <property type="match status" value="1"/>
</dbReference>